<gene>
    <name evidence="5" type="ORF">Q3982_01590</name>
</gene>
<evidence type="ECO:0000256" key="1">
    <source>
        <dbReference type="ARBA" id="ARBA00022676"/>
    </source>
</evidence>
<dbReference type="PANTHER" id="PTHR45947">
    <property type="entry name" value="SULFOQUINOVOSYL TRANSFERASE SQD2"/>
    <property type="match status" value="1"/>
</dbReference>
<dbReference type="SUPFAM" id="SSF53756">
    <property type="entry name" value="UDP-Glycosyltransferase/glycogen phosphorylase"/>
    <property type="match status" value="1"/>
</dbReference>
<keyword evidence="1 5" id="KW-0328">Glycosyltransferase</keyword>
<dbReference type="Pfam" id="PF00534">
    <property type="entry name" value="Glycos_transf_1"/>
    <property type="match status" value="1"/>
</dbReference>
<dbReference type="EC" id="2.4.-.-" evidence="5"/>
<reference evidence="5" key="1">
    <citation type="submission" date="2023-07" db="EMBL/GenBank/DDBJ databases">
        <title>Between Cages and Wild: Unraveling the Impact of Captivity on Animal Microbiomes and Antimicrobial Resistance.</title>
        <authorList>
            <person name="Schmartz G.P."/>
            <person name="Rehner J."/>
            <person name="Schuff M.J."/>
            <person name="Becker S.L."/>
            <person name="Kravczyk M."/>
            <person name="Gurevich A."/>
            <person name="Francke R."/>
            <person name="Mueller R."/>
            <person name="Keller V."/>
            <person name="Keller A."/>
        </authorList>
    </citation>
    <scope>NUCLEOTIDE SEQUENCE</scope>
    <source>
        <strain evidence="5">S12M_St_49</strain>
    </source>
</reference>
<proteinExistence type="predicted"/>
<dbReference type="GO" id="GO:0016757">
    <property type="term" value="F:glycosyltransferase activity"/>
    <property type="evidence" value="ECO:0007669"/>
    <property type="project" value="UniProtKB-KW"/>
</dbReference>
<keyword evidence="6" id="KW-1185">Reference proteome</keyword>
<evidence type="ECO:0000313" key="5">
    <source>
        <dbReference type="EMBL" id="MDO4841354.1"/>
    </source>
</evidence>
<dbReference type="InterPro" id="IPR028098">
    <property type="entry name" value="Glyco_trans_4-like_N"/>
</dbReference>
<evidence type="ECO:0000259" key="3">
    <source>
        <dbReference type="Pfam" id="PF00534"/>
    </source>
</evidence>
<evidence type="ECO:0000256" key="2">
    <source>
        <dbReference type="ARBA" id="ARBA00022679"/>
    </source>
</evidence>
<organism evidence="5 6">
    <name type="scientific">Phoenicibacter congonensis</name>
    <dbReference type="NCBI Taxonomy" id="1944646"/>
    <lineage>
        <taxon>Bacteria</taxon>
        <taxon>Bacillati</taxon>
        <taxon>Actinomycetota</taxon>
        <taxon>Coriobacteriia</taxon>
        <taxon>Eggerthellales</taxon>
        <taxon>Eggerthellaceae</taxon>
        <taxon>Phoenicibacter</taxon>
    </lineage>
</organism>
<dbReference type="CDD" id="cd03801">
    <property type="entry name" value="GT4_PimA-like"/>
    <property type="match status" value="1"/>
</dbReference>
<evidence type="ECO:0000259" key="4">
    <source>
        <dbReference type="Pfam" id="PF13439"/>
    </source>
</evidence>
<dbReference type="InterPro" id="IPR001296">
    <property type="entry name" value="Glyco_trans_1"/>
</dbReference>
<dbReference type="Proteomes" id="UP001168575">
    <property type="component" value="Unassembled WGS sequence"/>
</dbReference>
<accession>A0AA43RH16</accession>
<protein>
    <submittedName>
        <fullName evidence="5">Glycosyltransferase family 4 protein</fullName>
        <ecNumber evidence="5">2.4.-.-</ecNumber>
    </submittedName>
</protein>
<feature type="domain" description="Glycosyltransferase subfamily 4-like N-terminal" evidence="4">
    <location>
        <begin position="15"/>
        <end position="204"/>
    </location>
</feature>
<dbReference type="AlphaFoldDB" id="A0AA43RH16"/>
<name>A0AA43RH16_9ACTN</name>
<dbReference type="Gene3D" id="3.40.50.2000">
    <property type="entry name" value="Glycogen Phosphorylase B"/>
    <property type="match status" value="2"/>
</dbReference>
<dbReference type="Pfam" id="PF13439">
    <property type="entry name" value="Glyco_transf_4"/>
    <property type="match status" value="1"/>
</dbReference>
<comment type="caution">
    <text evidence="5">The sequence shown here is derived from an EMBL/GenBank/DDBJ whole genome shotgun (WGS) entry which is preliminary data.</text>
</comment>
<dbReference type="PANTHER" id="PTHR45947:SF3">
    <property type="entry name" value="SULFOQUINOVOSYL TRANSFERASE SQD2"/>
    <property type="match status" value="1"/>
</dbReference>
<dbReference type="EMBL" id="JAUMVS010000012">
    <property type="protein sequence ID" value="MDO4841354.1"/>
    <property type="molecule type" value="Genomic_DNA"/>
</dbReference>
<evidence type="ECO:0000313" key="6">
    <source>
        <dbReference type="Proteomes" id="UP001168575"/>
    </source>
</evidence>
<feature type="domain" description="Glycosyl transferase family 1" evidence="3">
    <location>
        <begin position="210"/>
        <end position="337"/>
    </location>
</feature>
<sequence>MRILSVTAQKPTSTGSGVYLTEVIKQLRREGHKQAIIYGRMPDDPPMKVEDEVEASYPVTFMQGDLNFPIAGMSDNMPYRSTRYCDFNDEMTRKFAMAYFLQISKAITEFKPDLIICHHLYLVTAIVTHVNKTLLGNAKVVAICHGTDIRQMKKHELCRQYIKEGMRYLDQVYVLHNDQFDDIKDTYGVRMRRIDTIGTGFNADVFSTPKTEKNRMPHRIVYAGKICKQKGVPQLIEACENLATKIDDLELILAGGYSNKEEYDEIYKLGKNAKLNLTFTGQVHQSELAELYQTSKVFCLPSFFEGLPLVTLEAMACGCSCVMTDLPGIRQWYTENVKDSPLIFVQTPKMSNVDVPVLSDLPVFTKNLENALADAMTMEGNPEAVSELSWHALATRLIEKTSRL</sequence>
<dbReference type="InterPro" id="IPR050194">
    <property type="entry name" value="Glycosyltransferase_grp1"/>
</dbReference>
<keyword evidence="2 5" id="KW-0808">Transferase</keyword>
<dbReference type="GO" id="GO:1901137">
    <property type="term" value="P:carbohydrate derivative biosynthetic process"/>
    <property type="evidence" value="ECO:0007669"/>
    <property type="project" value="UniProtKB-ARBA"/>
</dbReference>